<dbReference type="Pfam" id="PF26013">
    <property type="entry name" value="DUF8004"/>
    <property type="match status" value="1"/>
</dbReference>
<evidence type="ECO:0000259" key="2">
    <source>
        <dbReference type="Pfam" id="PF26013"/>
    </source>
</evidence>
<feature type="region of interest" description="Disordered" evidence="1">
    <location>
        <begin position="504"/>
        <end position="523"/>
    </location>
</feature>
<feature type="compositionally biased region" description="Polar residues" evidence="1">
    <location>
        <begin position="666"/>
        <end position="680"/>
    </location>
</feature>
<keyword evidence="4" id="KW-1185">Reference proteome</keyword>
<evidence type="ECO:0000313" key="3">
    <source>
        <dbReference type="EMBL" id="TGZ77823.1"/>
    </source>
</evidence>
<dbReference type="InParanoid" id="A0A4S2MLJ1"/>
<feature type="compositionally biased region" description="Basic and acidic residues" evidence="1">
    <location>
        <begin position="622"/>
        <end position="661"/>
    </location>
</feature>
<feature type="compositionally biased region" description="Low complexity" evidence="1">
    <location>
        <begin position="468"/>
        <end position="482"/>
    </location>
</feature>
<feature type="region of interest" description="Disordered" evidence="1">
    <location>
        <begin position="622"/>
        <end position="690"/>
    </location>
</feature>
<name>A0A4S2MLJ1_9PEZI</name>
<feature type="region of interest" description="Disordered" evidence="1">
    <location>
        <begin position="26"/>
        <end position="55"/>
    </location>
</feature>
<dbReference type="PANTHER" id="PTHR39601">
    <property type="entry name" value="CHORIOGENIN HMINOR"/>
    <property type="match status" value="1"/>
</dbReference>
<feature type="domain" description="DUF8004" evidence="2">
    <location>
        <begin position="287"/>
        <end position="381"/>
    </location>
</feature>
<feature type="region of interest" description="Disordered" evidence="1">
    <location>
        <begin position="468"/>
        <end position="488"/>
    </location>
</feature>
<reference evidence="3 4" key="1">
    <citation type="submission" date="2019-04" db="EMBL/GenBank/DDBJ databases">
        <title>Comparative genomics and transcriptomics to analyze fruiting body development in filamentous ascomycetes.</title>
        <authorList>
            <consortium name="DOE Joint Genome Institute"/>
            <person name="Lutkenhaus R."/>
            <person name="Traeger S."/>
            <person name="Breuer J."/>
            <person name="Kuo A."/>
            <person name="Lipzen A."/>
            <person name="Pangilinan J."/>
            <person name="Dilworth D."/>
            <person name="Sandor L."/>
            <person name="Poggeler S."/>
            <person name="Barry K."/>
            <person name="Grigoriev I.V."/>
            <person name="Nowrousian M."/>
        </authorList>
    </citation>
    <scope>NUCLEOTIDE SEQUENCE [LARGE SCALE GENOMIC DNA]</scope>
    <source>
        <strain evidence="3 4">CBS 389.68</strain>
    </source>
</reference>
<accession>A0A4S2MLJ1</accession>
<evidence type="ECO:0000313" key="4">
    <source>
        <dbReference type="Proteomes" id="UP000298138"/>
    </source>
</evidence>
<sequence length="690" mass="76079">MSHPQDRTLHRRSSVTQTFRRLARRLSITSLTQSRSPRSPQLKPVFSPPSSRPPSRLGLSLLRRPSMIFSSSSYSSTNASIVAGSTVSASTVTQKRFQTIPERDVAGSGSWPPPATLVKKGGKPAPYDLTPLLACGRVPELWEEGEEADTLVYLCAKEEAGKDGRGPSFKVSGEVLKQRSGFFEAALAERWQDDGDDSGRTQSGEKLKELFFPPWVPDAGSVDILHDRIALRNFFSFILSNGPRESKSSSSTSTYGFLLLPPTHDHLLLYHLTLRISMYSLPAPSASTITNFLLFHGLDDPRSSPLRTLDVLLASHLSTPPLLPSIRRESFLHAAGQYLPLLSLPEYHQLVPEDLKLRLQRNHHAIQVRVQRSQAMLKSLAFPSLSDNGTTLSSTSGGVGAAGRTPIPPTGWLPAFKSLRALIITHYSKLFRTRHWPPRNFSRGMALMVIRDIQLLQSLLYDPNSSSFSSSSSSSASSSSSSNTTGDQIDPYRALLTALTSSSKYPRLPSPSSSTPHSQHNRLSPDEAAVMVLDCWSASPSSPTTSSSSQLLDKVRILEIREATGKTRGEFVEQREGRWVLLAVVRRAVESVVGRGEWDGVRWGWGVEWWLCADWEGGREGKEREEEIRVGRGRRGSKEKEVGGVKGVEGRSGERRSESRSRGRSHSQSDQRPPQTQMQVQAVRPSVFGG</sequence>
<dbReference type="Proteomes" id="UP000298138">
    <property type="component" value="Unassembled WGS sequence"/>
</dbReference>
<dbReference type="AlphaFoldDB" id="A0A4S2MLJ1"/>
<dbReference type="STRING" id="341454.A0A4S2MLJ1"/>
<feature type="compositionally biased region" description="Polar residues" evidence="1">
    <location>
        <begin position="27"/>
        <end position="39"/>
    </location>
</feature>
<protein>
    <recommendedName>
        <fullName evidence="2">DUF8004 domain-containing protein</fullName>
    </recommendedName>
</protein>
<proteinExistence type="predicted"/>
<evidence type="ECO:0000256" key="1">
    <source>
        <dbReference type="SAM" id="MobiDB-lite"/>
    </source>
</evidence>
<organism evidence="3 4">
    <name type="scientific">Ascodesmis nigricans</name>
    <dbReference type="NCBI Taxonomy" id="341454"/>
    <lineage>
        <taxon>Eukaryota</taxon>
        <taxon>Fungi</taxon>
        <taxon>Dikarya</taxon>
        <taxon>Ascomycota</taxon>
        <taxon>Pezizomycotina</taxon>
        <taxon>Pezizomycetes</taxon>
        <taxon>Pezizales</taxon>
        <taxon>Ascodesmidaceae</taxon>
        <taxon>Ascodesmis</taxon>
    </lineage>
</organism>
<dbReference type="EMBL" id="ML220148">
    <property type="protein sequence ID" value="TGZ77823.1"/>
    <property type="molecule type" value="Genomic_DNA"/>
</dbReference>
<dbReference type="InterPro" id="IPR058317">
    <property type="entry name" value="DUF8004"/>
</dbReference>
<gene>
    <name evidence="3" type="ORF">EX30DRAFT_386179</name>
</gene>
<dbReference type="OrthoDB" id="5300331at2759"/>
<dbReference type="PANTHER" id="PTHR39601:SF1">
    <property type="entry name" value="CHORIOGENIN HMINOR"/>
    <property type="match status" value="1"/>
</dbReference>